<dbReference type="PANTHER" id="PTHR10517:SF28">
    <property type="entry name" value="COILIN"/>
    <property type="match status" value="1"/>
</dbReference>
<dbReference type="OMA" id="NSCCMQE"/>
<proteinExistence type="inferred from homology"/>
<evidence type="ECO:0000313" key="8">
    <source>
        <dbReference type="Proteomes" id="UP000887568"/>
    </source>
</evidence>
<reference evidence="7" key="1">
    <citation type="submission" date="2022-11" db="UniProtKB">
        <authorList>
            <consortium name="EnsemblMetazoa"/>
        </authorList>
    </citation>
    <scope>IDENTIFICATION</scope>
</reference>
<dbReference type="Proteomes" id="UP000887568">
    <property type="component" value="Unplaced"/>
</dbReference>
<evidence type="ECO:0000256" key="4">
    <source>
        <dbReference type="SAM" id="Phobius"/>
    </source>
</evidence>
<organism evidence="7 8">
    <name type="scientific">Patiria miniata</name>
    <name type="common">Bat star</name>
    <name type="synonym">Asterina miniata</name>
    <dbReference type="NCBI Taxonomy" id="46514"/>
    <lineage>
        <taxon>Eukaryota</taxon>
        <taxon>Metazoa</taxon>
        <taxon>Echinodermata</taxon>
        <taxon>Eleutherozoa</taxon>
        <taxon>Asterozoa</taxon>
        <taxon>Asteroidea</taxon>
        <taxon>Valvatacea</taxon>
        <taxon>Valvatida</taxon>
        <taxon>Asterinidae</taxon>
        <taxon>Patiria</taxon>
    </lineage>
</organism>
<dbReference type="InterPro" id="IPR018143">
    <property type="entry name" value="Folate_rcpt-like"/>
</dbReference>
<sequence length="220" mass="24643">MAARHLNGIHTASLLPCLVACVAGFLSIALAPATSQEITDIKVPSTELIVPEDTEKPYCTFFNNRKPEFQPNLKNCTWYQDNCCCRQVEIEVAFGKVKPLQGATLPCQKYINYLICYICAPTQYKFYLWQRLTVCEEFCDLIFDRCKDAILKGSAIGELYKNGTNFCKSRRFEVAPYSSGKCFYFNETMDTSSTGSIVVSPAVSSLVWAGLMVLTVLTKI</sequence>
<name>A0A914AL41_PATMI</name>
<dbReference type="GO" id="GO:0038023">
    <property type="term" value="F:signaling receptor activity"/>
    <property type="evidence" value="ECO:0007669"/>
    <property type="project" value="TreeGrafter"/>
</dbReference>
<keyword evidence="8" id="KW-1185">Reference proteome</keyword>
<dbReference type="Pfam" id="PF03024">
    <property type="entry name" value="Folate_rec"/>
    <property type="match status" value="1"/>
</dbReference>
<feature type="chain" id="PRO_5037976442" description="Folate receptor-like domain-containing protein" evidence="5">
    <location>
        <begin position="36"/>
        <end position="220"/>
    </location>
</feature>
<dbReference type="GO" id="GO:0009897">
    <property type="term" value="C:external side of plasma membrane"/>
    <property type="evidence" value="ECO:0007669"/>
    <property type="project" value="TreeGrafter"/>
</dbReference>
<evidence type="ECO:0000256" key="1">
    <source>
        <dbReference type="ARBA" id="ARBA00007932"/>
    </source>
</evidence>
<dbReference type="OrthoDB" id="5982417at2759"/>
<dbReference type="AlphaFoldDB" id="A0A914AL41"/>
<keyword evidence="3" id="KW-1015">Disulfide bond</keyword>
<dbReference type="RefSeq" id="XP_038064149.1">
    <property type="nucleotide sequence ID" value="XM_038208221.1"/>
</dbReference>
<feature type="domain" description="Folate receptor-like" evidence="6">
    <location>
        <begin position="61"/>
        <end position="169"/>
    </location>
</feature>
<comment type="similarity">
    <text evidence="1">Belongs to the folate receptor family.</text>
</comment>
<accession>A0A914AL41</accession>
<evidence type="ECO:0000256" key="3">
    <source>
        <dbReference type="ARBA" id="ARBA00023157"/>
    </source>
</evidence>
<feature type="signal peptide" evidence="5">
    <location>
        <begin position="1"/>
        <end position="35"/>
    </location>
</feature>
<keyword evidence="2 5" id="KW-0732">Signal</keyword>
<evidence type="ECO:0000313" key="7">
    <source>
        <dbReference type="EnsemblMetazoa" id="XP_038064149.1"/>
    </source>
</evidence>
<keyword evidence="4" id="KW-1133">Transmembrane helix</keyword>
<evidence type="ECO:0000256" key="5">
    <source>
        <dbReference type="SAM" id="SignalP"/>
    </source>
</evidence>
<evidence type="ECO:0000259" key="6">
    <source>
        <dbReference type="Pfam" id="PF03024"/>
    </source>
</evidence>
<feature type="transmembrane region" description="Helical" evidence="4">
    <location>
        <begin position="197"/>
        <end position="217"/>
    </location>
</feature>
<keyword evidence="4" id="KW-0472">Membrane</keyword>
<keyword evidence="4" id="KW-0812">Transmembrane</keyword>
<dbReference type="EnsemblMetazoa" id="XM_038208221.1">
    <property type="protein sequence ID" value="XP_038064149.1"/>
    <property type="gene ID" value="LOC119734691"/>
</dbReference>
<dbReference type="PANTHER" id="PTHR10517">
    <property type="entry name" value="FOLATE RECEPTOR"/>
    <property type="match status" value="1"/>
</dbReference>
<evidence type="ECO:0000256" key="2">
    <source>
        <dbReference type="ARBA" id="ARBA00022729"/>
    </source>
</evidence>
<dbReference type="InterPro" id="IPR004269">
    <property type="entry name" value="Folate_rcpt"/>
</dbReference>
<protein>
    <recommendedName>
        <fullName evidence="6">Folate receptor-like domain-containing protein</fullName>
    </recommendedName>
</protein>
<dbReference type="GeneID" id="119734691"/>